<dbReference type="Proteomes" id="UP001592529">
    <property type="component" value="Unassembled WGS sequence"/>
</dbReference>
<evidence type="ECO:0000313" key="2">
    <source>
        <dbReference type="Proteomes" id="UP001592529"/>
    </source>
</evidence>
<dbReference type="RefSeq" id="WP_380527996.1">
    <property type="nucleotide sequence ID" value="NZ_JBHFAA010000025.1"/>
</dbReference>
<keyword evidence="2" id="KW-1185">Reference proteome</keyword>
<evidence type="ECO:0000313" key="1">
    <source>
        <dbReference type="EMBL" id="MFC1428560.1"/>
    </source>
</evidence>
<reference evidence="1 2" key="1">
    <citation type="submission" date="2024-09" db="EMBL/GenBank/DDBJ databases">
        <authorList>
            <person name="Lee S.D."/>
        </authorList>
    </citation>
    <scope>NUCLEOTIDE SEQUENCE [LARGE SCALE GENOMIC DNA]</scope>
    <source>
        <strain evidence="1 2">N1-12</strain>
    </source>
</reference>
<gene>
    <name evidence="1" type="ORF">ACEZCY_35900</name>
</gene>
<dbReference type="EMBL" id="JBHFAA010000025">
    <property type="protein sequence ID" value="MFC1428560.1"/>
    <property type="molecule type" value="Genomic_DNA"/>
</dbReference>
<name>A0ABV6WR93_9ACTN</name>
<protein>
    <submittedName>
        <fullName evidence="1">Uncharacterized protein</fullName>
    </submittedName>
</protein>
<comment type="caution">
    <text evidence="1">The sequence shown here is derived from an EMBL/GenBank/DDBJ whole genome shotgun (WGS) entry which is preliminary data.</text>
</comment>
<organism evidence="1 2">
    <name type="scientific">Streptacidiphilus alkalitolerans</name>
    <dbReference type="NCBI Taxonomy" id="3342712"/>
    <lineage>
        <taxon>Bacteria</taxon>
        <taxon>Bacillati</taxon>
        <taxon>Actinomycetota</taxon>
        <taxon>Actinomycetes</taxon>
        <taxon>Kitasatosporales</taxon>
        <taxon>Streptomycetaceae</taxon>
        <taxon>Streptacidiphilus</taxon>
    </lineage>
</organism>
<proteinExistence type="predicted"/>
<sequence>MSVFGTLLNRLRRTPALTPLATRAAITQELEHQQDWVLRFGENGGEHDQALRVLTALPAFQQPLLDLHFELLMIGRRLEGFSQAAMVNLTDADLLTVALDMAQDTVAEATLQIGYIAQDTAAEAGGRGRGANDFQGDLSDARISARQQVVDLEELRLTLRMNESLDPESSKALDEAVNRANQVLGLLSKVGLPAPAPAG</sequence>
<accession>A0ABV6WR93</accession>